<evidence type="ECO:0000313" key="3">
    <source>
        <dbReference type="Proteomes" id="UP000297703"/>
    </source>
</evidence>
<feature type="region of interest" description="Disordered" evidence="1">
    <location>
        <begin position="115"/>
        <end position="136"/>
    </location>
</feature>
<dbReference type="AlphaFoldDB" id="A0A4D9EKB0"/>
<dbReference type="Proteomes" id="UP000297703">
    <property type="component" value="Unassembled WGS sequence"/>
</dbReference>
<evidence type="ECO:0000256" key="1">
    <source>
        <dbReference type="SAM" id="MobiDB-lite"/>
    </source>
</evidence>
<feature type="compositionally biased region" description="Polar residues" evidence="1">
    <location>
        <begin position="125"/>
        <end position="136"/>
    </location>
</feature>
<protein>
    <submittedName>
        <fullName evidence="2">Protein TBRG4</fullName>
    </submittedName>
</protein>
<organism evidence="2 3">
    <name type="scientific">Platysternon megacephalum</name>
    <name type="common">big-headed turtle</name>
    <dbReference type="NCBI Taxonomy" id="55544"/>
    <lineage>
        <taxon>Eukaryota</taxon>
        <taxon>Metazoa</taxon>
        <taxon>Chordata</taxon>
        <taxon>Craniata</taxon>
        <taxon>Vertebrata</taxon>
        <taxon>Euteleostomi</taxon>
        <taxon>Archelosauria</taxon>
        <taxon>Testudinata</taxon>
        <taxon>Testudines</taxon>
        <taxon>Cryptodira</taxon>
        <taxon>Durocryptodira</taxon>
        <taxon>Testudinoidea</taxon>
        <taxon>Platysternidae</taxon>
        <taxon>Platysternon</taxon>
    </lineage>
</organism>
<accession>A0A4D9EKB0</accession>
<evidence type="ECO:0000313" key="2">
    <source>
        <dbReference type="EMBL" id="TFK06514.1"/>
    </source>
</evidence>
<sequence>MGAPSRSSVGEPSHGQGAGWGRPDPFPPSPPPVHTWGEAPQSGVPLRSASLTNAAFTCHSPLGWLAPREGPDAVTYPWPKVTSLLRVQPDPHLECQPWGRELGADGTAAAEISLRRRKAEGNPNGGISASSRSPIH</sequence>
<comment type="caution">
    <text evidence="2">The sequence shown here is derived from an EMBL/GenBank/DDBJ whole genome shotgun (WGS) entry which is preliminary data.</text>
</comment>
<gene>
    <name evidence="2" type="ORF">DR999_PMT10829</name>
</gene>
<name>A0A4D9EKB0_9SAUR</name>
<reference evidence="2 3" key="1">
    <citation type="submission" date="2019-04" db="EMBL/GenBank/DDBJ databases">
        <title>Draft genome of the big-headed turtle Platysternon megacephalum.</title>
        <authorList>
            <person name="Gong S."/>
        </authorList>
    </citation>
    <scope>NUCLEOTIDE SEQUENCE [LARGE SCALE GENOMIC DNA]</scope>
    <source>
        <strain evidence="2">DO16091913</strain>
        <tissue evidence="2">Muscle</tissue>
    </source>
</reference>
<dbReference type="EMBL" id="QXTE01000096">
    <property type="protein sequence ID" value="TFK06514.1"/>
    <property type="molecule type" value="Genomic_DNA"/>
</dbReference>
<proteinExistence type="predicted"/>
<feature type="region of interest" description="Disordered" evidence="1">
    <location>
        <begin position="1"/>
        <end position="46"/>
    </location>
</feature>
<reference evidence="2 3" key="2">
    <citation type="submission" date="2019-04" db="EMBL/GenBank/DDBJ databases">
        <title>The genome sequence of big-headed turtle.</title>
        <authorList>
            <person name="Gong S."/>
        </authorList>
    </citation>
    <scope>NUCLEOTIDE SEQUENCE [LARGE SCALE GENOMIC DNA]</scope>
    <source>
        <strain evidence="2">DO16091913</strain>
        <tissue evidence="2">Muscle</tissue>
    </source>
</reference>
<feature type="compositionally biased region" description="Polar residues" evidence="1">
    <location>
        <begin position="1"/>
        <end position="10"/>
    </location>
</feature>
<feature type="compositionally biased region" description="Pro residues" evidence="1">
    <location>
        <begin position="24"/>
        <end position="33"/>
    </location>
</feature>
<keyword evidence="3" id="KW-1185">Reference proteome</keyword>